<dbReference type="Proteomes" id="UP000029264">
    <property type="component" value="Unassembled WGS sequence"/>
</dbReference>
<feature type="transmembrane region" description="Helical" evidence="1">
    <location>
        <begin position="110"/>
        <end position="127"/>
    </location>
</feature>
<gene>
    <name evidence="3" type="ORF">HR45_07730</name>
</gene>
<evidence type="ECO:0008006" key="5">
    <source>
        <dbReference type="Google" id="ProtNLM"/>
    </source>
</evidence>
<keyword evidence="1" id="KW-0472">Membrane</keyword>
<dbReference type="PIRSF" id="PIRSF016919">
    <property type="entry name" value="HupE_UreJ"/>
    <property type="match status" value="1"/>
</dbReference>
<dbReference type="OrthoDB" id="9808192at2"/>
<dbReference type="STRING" id="1515746.HR45_07730"/>
<feature type="transmembrane region" description="Helical" evidence="1">
    <location>
        <begin position="172"/>
        <end position="192"/>
    </location>
</feature>
<comment type="caution">
    <text evidence="3">The sequence shown here is derived from an EMBL/GenBank/DDBJ whole genome shotgun (WGS) entry which is preliminary data.</text>
</comment>
<reference evidence="3 4" key="1">
    <citation type="submission" date="2014-06" db="EMBL/GenBank/DDBJ databases">
        <title>Shewanella sp. YQH10.</title>
        <authorList>
            <person name="Liu Y."/>
            <person name="Zeng R."/>
        </authorList>
    </citation>
    <scope>NUCLEOTIDE SEQUENCE [LARGE SCALE GENOMIC DNA]</scope>
    <source>
        <strain evidence="3 4">YQH10</strain>
    </source>
</reference>
<evidence type="ECO:0000313" key="4">
    <source>
        <dbReference type="Proteomes" id="UP000029264"/>
    </source>
</evidence>
<keyword evidence="1" id="KW-0812">Transmembrane</keyword>
<protein>
    <recommendedName>
        <fullName evidence="5">Urease accessory protein UreJ</fullName>
    </recommendedName>
</protein>
<evidence type="ECO:0000256" key="2">
    <source>
        <dbReference type="SAM" id="SignalP"/>
    </source>
</evidence>
<feature type="signal peptide" evidence="2">
    <location>
        <begin position="1"/>
        <end position="19"/>
    </location>
</feature>
<keyword evidence="2" id="KW-0732">Signal</keyword>
<dbReference type="Pfam" id="PF04955">
    <property type="entry name" value="HupE_UreJ"/>
    <property type="match status" value="1"/>
</dbReference>
<keyword evidence="4" id="KW-1185">Reference proteome</keyword>
<feature type="transmembrane region" description="Helical" evidence="1">
    <location>
        <begin position="59"/>
        <end position="80"/>
    </location>
</feature>
<sequence>MVVRLLILLVVFFSVPVFATTVASEDGFWNGFLHTIFGIDHLLVALCVGMLCAMISSRVVCMVPMAFLFFLALGGLAGMLHISLPFVSFGVAASVVAIGLLIALNRQWPLSFTMAFVGLLAVFHGYAHGAEMPDMEHYLAYGIGFLAGTVLMQLIGIFVGLGLNQLDNQSRLLRYTGGAVAAFGSYLVLGLII</sequence>
<feature type="transmembrane region" description="Helical" evidence="1">
    <location>
        <begin position="29"/>
        <end position="52"/>
    </location>
</feature>
<dbReference type="RefSeq" id="WP_037441529.1">
    <property type="nucleotide sequence ID" value="NZ_JPEO01000004.1"/>
</dbReference>
<feature type="transmembrane region" description="Helical" evidence="1">
    <location>
        <begin position="139"/>
        <end position="160"/>
    </location>
</feature>
<dbReference type="EMBL" id="JPEO01000004">
    <property type="protein sequence ID" value="KFZ37741.1"/>
    <property type="molecule type" value="Genomic_DNA"/>
</dbReference>
<evidence type="ECO:0000313" key="3">
    <source>
        <dbReference type="EMBL" id="KFZ37741.1"/>
    </source>
</evidence>
<proteinExistence type="predicted"/>
<keyword evidence="1" id="KW-1133">Transmembrane helix</keyword>
<feature type="transmembrane region" description="Helical" evidence="1">
    <location>
        <begin position="86"/>
        <end position="103"/>
    </location>
</feature>
<evidence type="ECO:0000256" key="1">
    <source>
        <dbReference type="SAM" id="Phobius"/>
    </source>
</evidence>
<dbReference type="InterPro" id="IPR007038">
    <property type="entry name" value="HupE_UreJ"/>
</dbReference>
<accession>A0A094JZ78</accession>
<name>A0A094JZ78_9GAMM</name>
<organism evidence="3 4">
    <name type="scientific">Shewanella mangrovi</name>
    <dbReference type="NCBI Taxonomy" id="1515746"/>
    <lineage>
        <taxon>Bacteria</taxon>
        <taxon>Pseudomonadati</taxon>
        <taxon>Pseudomonadota</taxon>
        <taxon>Gammaproteobacteria</taxon>
        <taxon>Alteromonadales</taxon>
        <taxon>Shewanellaceae</taxon>
        <taxon>Shewanella</taxon>
    </lineage>
</organism>
<dbReference type="eggNOG" id="COG2370">
    <property type="taxonomic scope" value="Bacteria"/>
</dbReference>
<feature type="chain" id="PRO_5001906285" description="Urease accessory protein UreJ" evidence="2">
    <location>
        <begin position="20"/>
        <end position="193"/>
    </location>
</feature>
<dbReference type="AlphaFoldDB" id="A0A094JZ78"/>